<evidence type="ECO:0000256" key="1">
    <source>
        <dbReference type="SAM" id="MobiDB-lite"/>
    </source>
</evidence>
<comment type="caution">
    <text evidence="2">The sequence shown here is derived from an EMBL/GenBank/DDBJ whole genome shotgun (WGS) entry which is preliminary data.</text>
</comment>
<proteinExistence type="predicted"/>
<evidence type="ECO:0000313" key="2">
    <source>
        <dbReference type="EMBL" id="KAJ8873305.1"/>
    </source>
</evidence>
<feature type="region of interest" description="Disordered" evidence="1">
    <location>
        <begin position="547"/>
        <end position="640"/>
    </location>
</feature>
<feature type="compositionally biased region" description="Basic and acidic residues" evidence="1">
    <location>
        <begin position="550"/>
        <end position="570"/>
    </location>
</feature>
<name>A0ABQ9GMS8_9NEOP</name>
<organism evidence="2 3">
    <name type="scientific">Dryococelus australis</name>
    <dbReference type="NCBI Taxonomy" id="614101"/>
    <lineage>
        <taxon>Eukaryota</taxon>
        <taxon>Metazoa</taxon>
        <taxon>Ecdysozoa</taxon>
        <taxon>Arthropoda</taxon>
        <taxon>Hexapoda</taxon>
        <taxon>Insecta</taxon>
        <taxon>Pterygota</taxon>
        <taxon>Neoptera</taxon>
        <taxon>Polyneoptera</taxon>
        <taxon>Phasmatodea</taxon>
        <taxon>Verophasmatodea</taxon>
        <taxon>Anareolatae</taxon>
        <taxon>Phasmatidae</taxon>
        <taxon>Eurycanthinae</taxon>
        <taxon>Dryococelus</taxon>
    </lineage>
</organism>
<protein>
    <submittedName>
        <fullName evidence="2">Uncharacterized protein</fullName>
    </submittedName>
</protein>
<accession>A0ABQ9GMS8</accession>
<feature type="region of interest" description="Disordered" evidence="1">
    <location>
        <begin position="1"/>
        <end position="85"/>
    </location>
</feature>
<dbReference type="EMBL" id="JARBHB010000011">
    <property type="protein sequence ID" value="KAJ8873305.1"/>
    <property type="molecule type" value="Genomic_DNA"/>
</dbReference>
<reference evidence="2 3" key="1">
    <citation type="submission" date="2023-02" db="EMBL/GenBank/DDBJ databases">
        <title>LHISI_Scaffold_Assembly.</title>
        <authorList>
            <person name="Stuart O.P."/>
            <person name="Cleave R."/>
            <person name="Magrath M.J.L."/>
            <person name="Mikheyev A.S."/>
        </authorList>
    </citation>
    <scope>NUCLEOTIDE SEQUENCE [LARGE SCALE GENOMIC DNA]</scope>
    <source>
        <strain evidence="2">Daus_M_001</strain>
        <tissue evidence="2">Leg muscle</tissue>
    </source>
</reference>
<sequence length="687" mass="74664">MEQRWNERAGETGDHRENPPTEPMRVERGDCRSTPERGGRGKREIPEKIRLPEASSSGSPTCESPGAAPPGLEPGQPSTPTDTARHARRGAVLIGVRASVARIAPSLLSLQRVTNLPWRYSLNFLCGAITLLTPARAFQTQVFTLIQAPPLESDVVFERTLTPRRSSRREGGISRRVLNCVIRKHAGETKKQFVRGRTWVARPLASHQDDLGSIPGRATPGSLQVGIVADDAAGRRVFLGVSRSFHLFNTALVHTSVTPIGSQDLAILSRPSPFTHSDYFSRPSSHLAVGTMLKRRTRRNVISQSIYGIFHYHVLPEKNRADQRASSGTITDCGIPVATPAGNRTLLAFCGRGERCGRAGATLLVGRFSRGYPISPPPNLRFLAALARGEDGGQRRLSAILGVSQNHRVSVGYSVLGELVSLPGYSVLGELVSLPGYSVLGELASLPGYSVLGELASLPGYSVLVSAYNSSIQEQQTVAAYRSSIQEQLTVTAYSSNIQKQHTVASYSSINTVAAYSSSIQGQHTVAEYSSSLQYQHTVAAYRSSISEQHTARKEQRWNARSGEKGDERANPLTSSIVRHDTNSRKSGWGLNPVHLGGRRAASGTKGNDCPRESTFSPSLTHNHLRGPRSSVLGGPASASTRKHINPLKWLGQCLNDRDLEDWPGSSIWTGEPSRVLVPDDQWLLWV</sequence>
<evidence type="ECO:0000313" key="3">
    <source>
        <dbReference type="Proteomes" id="UP001159363"/>
    </source>
</evidence>
<dbReference type="Proteomes" id="UP001159363">
    <property type="component" value="Chromosome 10"/>
</dbReference>
<gene>
    <name evidence="2" type="ORF">PR048_026939</name>
</gene>
<keyword evidence="3" id="KW-1185">Reference proteome</keyword>
<feature type="compositionally biased region" description="Basic and acidic residues" evidence="1">
    <location>
        <begin position="1"/>
        <end position="51"/>
    </location>
</feature>